<keyword evidence="2" id="KW-1185">Reference proteome</keyword>
<reference evidence="1" key="2">
    <citation type="submission" date="2023-05" db="EMBL/GenBank/DDBJ databases">
        <authorList>
            <consortium name="Lawrence Berkeley National Laboratory"/>
            <person name="Steindorff A."/>
            <person name="Hensen N."/>
            <person name="Bonometti L."/>
            <person name="Westerberg I."/>
            <person name="Brannstrom I.O."/>
            <person name="Guillou S."/>
            <person name="Cros-Aarteil S."/>
            <person name="Calhoun S."/>
            <person name="Haridas S."/>
            <person name="Kuo A."/>
            <person name="Mondo S."/>
            <person name="Pangilinan J."/>
            <person name="Riley R."/>
            <person name="Labutti K."/>
            <person name="Andreopoulos B."/>
            <person name="Lipzen A."/>
            <person name="Chen C."/>
            <person name="Yanf M."/>
            <person name="Daum C."/>
            <person name="Ng V."/>
            <person name="Clum A."/>
            <person name="Ohm R."/>
            <person name="Martin F."/>
            <person name="Silar P."/>
            <person name="Natvig D."/>
            <person name="Lalanne C."/>
            <person name="Gautier V."/>
            <person name="Ament-Velasquez S.L."/>
            <person name="Kruys A."/>
            <person name="Hutchinson M.I."/>
            <person name="Powell A.J."/>
            <person name="Barry K."/>
            <person name="Miller A.N."/>
            <person name="Grigoriev I.V."/>
            <person name="Debuchy R."/>
            <person name="Gladieux P."/>
            <person name="Thoren M.H."/>
            <person name="Johannesson H."/>
        </authorList>
    </citation>
    <scope>NUCLEOTIDE SEQUENCE</scope>
    <source>
        <strain evidence="1">CBS 892.96</strain>
    </source>
</reference>
<proteinExistence type="predicted"/>
<protein>
    <submittedName>
        <fullName evidence="1">Uncharacterized protein</fullName>
    </submittedName>
</protein>
<dbReference type="Proteomes" id="UP001302321">
    <property type="component" value="Unassembled WGS sequence"/>
</dbReference>
<sequence length="306" mass="33819">MIGMGNNLSEYHHDGCCYSKIRIIKRDVRYASVLLQGPTDILKREETDRFDRVKILSNQSIKTHEPLDHGLLLFFYHHQILSYNHQHLLQSQLHQLPLKRSKTTSPRTTTSSPSKMKLFTTLLYTMVALTSAAAVNYDFYAPEDALAKREAAAALSFDPAHDPLATRSGEDVDIVTADLEDGGEKVEIVVDGVSKGYLIVSPDGDVQGFDGNGTAVDLDAVLAARDDHQVQGVEKRALAWLRVLARLAPVIKRFGSRVINWLRCVGAWSQILDCAPKLVNCATYGKAPWECIAGINCIGKAARKCS</sequence>
<comment type="caution">
    <text evidence="1">The sequence shown here is derived from an EMBL/GenBank/DDBJ whole genome shotgun (WGS) entry which is preliminary data.</text>
</comment>
<accession>A0AAN7A849</accession>
<evidence type="ECO:0000313" key="2">
    <source>
        <dbReference type="Proteomes" id="UP001302321"/>
    </source>
</evidence>
<dbReference type="EMBL" id="MU866183">
    <property type="protein sequence ID" value="KAK4176844.1"/>
    <property type="molecule type" value="Genomic_DNA"/>
</dbReference>
<evidence type="ECO:0000313" key="1">
    <source>
        <dbReference type="EMBL" id="KAK4176844.1"/>
    </source>
</evidence>
<dbReference type="AlphaFoldDB" id="A0AAN7A849"/>
<organism evidence="1 2">
    <name type="scientific">Triangularia setosa</name>
    <dbReference type="NCBI Taxonomy" id="2587417"/>
    <lineage>
        <taxon>Eukaryota</taxon>
        <taxon>Fungi</taxon>
        <taxon>Dikarya</taxon>
        <taxon>Ascomycota</taxon>
        <taxon>Pezizomycotina</taxon>
        <taxon>Sordariomycetes</taxon>
        <taxon>Sordariomycetidae</taxon>
        <taxon>Sordariales</taxon>
        <taxon>Podosporaceae</taxon>
        <taxon>Triangularia</taxon>
    </lineage>
</organism>
<gene>
    <name evidence="1" type="ORF">QBC36DRAFT_3441</name>
</gene>
<name>A0AAN7A849_9PEZI</name>
<reference evidence="1" key="1">
    <citation type="journal article" date="2023" name="Mol. Phylogenet. Evol.">
        <title>Genome-scale phylogeny and comparative genomics of the fungal order Sordariales.</title>
        <authorList>
            <person name="Hensen N."/>
            <person name="Bonometti L."/>
            <person name="Westerberg I."/>
            <person name="Brannstrom I.O."/>
            <person name="Guillou S."/>
            <person name="Cros-Aarteil S."/>
            <person name="Calhoun S."/>
            <person name="Haridas S."/>
            <person name="Kuo A."/>
            <person name="Mondo S."/>
            <person name="Pangilinan J."/>
            <person name="Riley R."/>
            <person name="LaButti K."/>
            <person name="Andreopoulos B."/>
            <person name="Lipzen A."/>
            <person name="Chen C."/>
            <person name="Yan M."/>
            <person name="Daum C."/>
            <person name="Ng V."/>
            <person name="Clum A."/>
            <person name="Steindorff A."/>
            <person name="Ohm R.A."/>
            <person name="Martin F."/>
            <person name="Silar P."/>
            <person name="Natvig D.O."/>
            <person name="Lalanne C."/>
            <person name="Gautier V."/>
            <person name="Ament-Velasquez S.L."/>
            <person name="Kruys A."/>
            <person name="Hutchinson M.I."/>
            <person name="Powell A.J."/>
            <person name="Barry K."/>
            <person name="Miller A.N."/>
            <person name="Grigoriev I.V."/>
            <person name="Debuchy R."/>
            <person name="Gladieux P."/>
            <person name="Hiltunen Thoren M."/>
            <person name="Johannesson H."/>
        </authorList>
    </citation>
    <scope>NUCLEOTIDE SEQUENCE</scope>
    <source>
        <strain evidence="1">CBS 892.96</strain>
    </source>
</reference>